<dbReference type="Pfam" id="PF07510">
    <property type="entry name" value="GmrSD_C"/>
    <property type="match status" value="1"/>
</dbReference>
<dbReference type="InterPro" id="IPR004919">
    <property type="entry name" value="GmrSD_N"/>
</dbReference>
<evidence type="ECO:0008006" key="5">
    <source>
        <dbReference type="Google" id="ProtNLM"/>
    </source>
</evidence>
<dbReference type="Pfam" id="PF03235">
    <property type="entry name" value="GmrSD_N"/>
    <property type="match status" value="1"/>
</dbReference>
<dbReference type="Proteomes" id="UP000005113">
    <property type="component" value="Unassembled WGS sequence"/>
</dbReference>
<dbReference type="HOGENOM" id="CLU_032110_0_0_10"/>
<dbReference type="PANTHER" id="PTHR35149">
    <property type="entry name" value="SLL5132 PROTEIN"/>
    <property type="match status" value="1"/>
</dbReference>
<evidence type="ECO:0000259" key="1">
    <source>
        <dbReference type="Pfam" id="PF03235"/>
    </source>
</evidence>
<gene>
    <name evidence="3" type="ORF">SapgrDRAFT_2303</name>
</gene>
<protein>
    <recommendedName>
        <fullName evidence="5">DUF262 domain-containing protein</fullName>
    </recommendedName>
</protein>
<feature type="domain" description="GmrSD restriction endonucleases C-terminal" evidence="2">
    <location>
        <begin position="406"/>
        <end position="593"/>
    </location>
</feature>
<accession>J0XXY3</accession>
<dbReference type="PANTHER" id="PTHR35149:SF1">
    <property type="entry name" value="DUF5655 DOMAIN-CONTAINING PROTEIN"/>
    <property type="match status" value="1"/>
</dbReference>
<organism evidence="3 4">
    <name type="scientific">Saprospira grandis DSM 2844</name>
    <dbReference type="NCBI Taxonomy" id="694433"/>
    <lineage>
        <taxon>Bacteria</taxon>
        <taxon>Pseudomonadati</taxon>
        <taxon>Bacteroidota</taxon>
        <taxon>Saprospiria</taxon>
        <taxon>Saprospirales</taxon>
        <taxon>Saprospiraceae</taxon>
        <taxon>Saprospira</taxon>
    </lineage>
</organism>
<evidence type="ECO:0000259" key="2">
    <source>
        <dbReference type="Pfam" id="PF07510"/>
    </source>
</evidence>
<reference evidence="4" key="1">
    <citation type="journal article" date="2012" name="Stand. Genomic Sci.">
        <title>Permanent draft genome sequence of the gliding predator Saprospira grandis strain Sa g1 (= HR1).</title>
        <authorList>
            <person name="Mavromatis K."/>
            <person name="Chertkov O."/>
            <person name="Lapidus A."/>
            <person name="Nolan M."/>
            <person name="Lucas S."/>
            <person name="Tice H."/>
            <person name="Del Rio T.G."/>
            <person name="Cheng J.F."/>
            <person name="Han C."/>
            <person name="Tapia R."/>
            <person name="Bruce D."/>
            <person name="Goodwin L.A."/>
            <person name="Pitluck S."/>
            <person name="Huntemann M."/>
            <person name="Liolios K."/>
            <person name="Pagani I."/>
            <person name="Ivanova N."/>
            <person name="Mikhailova N."/>
            <person name="Pati A."/>
            <person name="Chen A."/>
            <person name="Palaniappan K."/>
            <person name="Land M."/>
            <person name="Brambilla E.M."/>
            <person name="Rohde M."/>
            <person name="Spring S."/>
            <person name="Goker M."/>
            <person name="Detter J.C."/>
            <person name="Bristow J."/>
            <person name="Eisen J.A."/>
            <person name="Markowitz V."/>
            <person name="Hugenholtz P."/>
            <person name="Kyrpides N.C."/>
            <person name="Klenk H.P."/>
            <person name="Woyke T."/>
        </authorList>
    </citation>
    <scope>NUCLEOTIDE SEQUENCE [LARGE SCALE GENOMIC DNA]</scope>
    <source>
        <strain evidence="4">DSM 2844</strain>
    </source>
</reference>
<dbReference type="RefSeq" id="WP_002659649.1">
    <property type="nucleotide sequence ID" value="NZ_JH719942.1"/>
</dbReference>
<proteinExistence type="predicted"/>
<evidence type="ECO:0000313" key="3">
    <source>
        <dbReference type="EMBL" id="EJF53971.1"/>
    </source>
</evidence>
<dbReference type="EMBL" id="JH719942">
    <property type="protein sequence ID" value="EJF53971.1"/>
    <property type="molecule type" value="Genomic_DNA"/>
</dbReference>
<name>J0XXY3_9BACT</name>
<sequence length="609" mass="72201">MGQLLYTIKEVFQKEGYLSAFKKVDYYIPLYQRGYKWTSKQVDKLLDDIHRFEPEGAKFYCLQNITLVPEGTCFNVVDGQQRLTTLVLLLSYLGDKNLVKDKLRFPKHSIRRYTNDFLKEIVTKEESVFPNSSWEDFILTRQYYDRQDIYHLFGAYKAIESWFEKKKLSNNKDKSKFSDKILNHVKIIINKIDKEGNISEEKIFGNLNSKRVPLDGADLVRAIIITRVAKEEGEREGDIKNIVRVNEKRVKIGWQLDQINNWWSREEVKNYFTQFISIKSEEAGIGNKLFKENKYPINLLYLLFAEKQGESELTLELIERYNNNAIALYKELLELNNSLKDWFEDRGLYHYLGFLFFNDNRPKNKGGISFYKIWEIWKSSKTRSTFKILLKKKMRRLIKKDEGALDFTNMEINWYDDKDKTSVKILVLMDVIHCSQFEGQAFLPHTAFTKANNDIEHIFPQNPAEINKKKDYIHFLNTHIVPKEKQFDLANFDSKKEDEKYLLNVDNFIEEHISAIKINSIGNLVLLYSSLNRSLGNKAYTYKRARVVEYFNKGHFIQPHTFKVFVRYFNNELHENKDLDYWTNQDIEANAIKITQTIQNFFKTETDDQ</sequence>
<dbReference type="InterPro" id="IPR011089">
    <property type="entry name" value="GmrSD_C"/>
</dbReference>
<evidence type="ECO:0000313" key="4">
    <source>
        <dbReference type="Proteomes" id="UP000005113"/>
    </source>
</evidence>
<dbReference type="OrthoDB" id="9798761at2"/>
<dbReference type="AlphaFoldDB" id="J0XXY3"/>
<feature type="domain" description="GmrSD restriction endonucleases N-terminal" evidence="1">
    <location>
        <begin position="21"/>
        <end position="224"/>
    </location>
</feature>